<dbReference type="PIRSF" id="PIRSF000858">
    <property type="entry name" value="SCOT-t"/>
    <property type="match status" value="1"/>
</dbReference>
<evidence type="ECO:0000256" key="1">
    <source>
        <dbReference type="ARBA" id="ARBA00007154"/>
    </source>
</evidence>
<evidence type="ECO:0000313" key="5">
    <source>
        <dbReference type="EMBL" id="MBC3889315.1"/>
    </source>
</evidence>
<dbReference type="InterPro" id="IPR004165">
    <property type="entry name" value="CoA_trans_fam_I"/>
</dbReference>
<dbReference type="Proteomes" id="UP000616595">
    <property type="component" value="Unassembled WGS sequence"/>
</dbReference>
<dbReference type="EMBL" id="WJBD01000017">
    <property type="protein sequence ID" value="MBC3889315.1"/>
    <property type="molecule type" value="Genomic_DNA"/>
</dbReference>
<feature type="active site" description="5-glutamyl coenzyme A thioester intermediate" evidence="4">
    <location>
        <position position="323"/>
    </location>
</feature>
<evidence type="ECO:0000256" key="3">
    <source>
        <dbReference type="PIRNR" id="PIRNR000858"/>
    </source>
</evidence>
<reference evidence="5" key="2">
    <citation type="submission" date="2020-10" db="EMBL/GenBank/DDBJ databases">
        <title>Comparative genomics of the Acetobacterium genus.</title>
        <authorList>
            <person name="Marshall C."/>
            <person name="May H."/>
            <person name="Norman S."/>
        </authorList>
    </citation>
    <scope>NUCLEOTIDE SEQUENCE</scope>
    <source>
        <strain evidence="5">DER-2019</strain>
    </source>
</reference>
<evidence type="ECO:0000256" key="2">
    <source>
        <dbReference type="ARBA" id="ARBA00022679"/>
    </source>
</evidence>
<gene>
    <name evidence="5" type="ORF">GH810_13425</name>
</gene>
<evidence type="ECO:0000313" key="6">
    <source>
        <dbReference type="Proteomes" id="UP000616595"/>
    </source>
</evidence>
<dbReference type="InterPro" id="IPR014388">
    <property type="entry name" value="3-oxoacid_CoA-transferase"/>
</dbReference>
<dbReference type="GO" id="GO:0008410">
    <property type="term" value="F:CoA-transferase activity"/>
    <property type="evidence" value="ECO:0007669"/>
    <property type="project" value="InterPro"/>
</dbReference>
<comment type="caution">
    <text evidence="5">The sequence shown here is derived from an EMBL/GenBank/DDBJ whole genome shotgun (WGS) entry which is preliminary data.</text>
</comment>
<dbReference type="RefSeq" id="WP_148566921.1">
    <property type="nucleotide sequence ID" value="NZ_RXYA01000006.1"/>
</dbReference>
<name>A0A923HY53_9FIRM</name>
<dbReference type="Pfam" id="PF01144">
    <property type="entry name" value="CoA_trans"/>
    <property type="match status" value="1"/>
</dbReference>
<keyword evidence="6" id="KW-1185">Reference proteome</keyword>
<protein>
    <submittedName>
        <fullName evidence="5">Acyl CoA:acetate/3-ketoacid CoA transferase</fullName>
    </submittedName>
</protein>
<sequence length="524" mass="56097">MAKFISAAEAAKLIPDGATVGVAGMGLSGWPEEVAVAIADNFKETGHPCKLTMKQGSAMGDWRERGMTRLGLEGLVTKWSAAHIGSAFAMNDLVRANKMACHCLPQGVIVNLWREIAAKRPGLITKVGLGTFVDPRLEGGKMNKVTTEDLVELVEFKGEEYLFYKSFKLDVAMLRGTTADENGNITFENEGPINEGLAVAQAAKNSGGIVIVQVEYQAVKNTLKPKDVKIPGALVDYVVVATDKNACWQTEGVYYEPAFAGNLRKPLSAIPILPLTERKVMARRAAMELAKGDLVNLGVGIPSDVASIVSEGGYIEEITMTTEIGGFGGIPASLPNFGSSYNAEANIDHGSMFDLYDGGGINIAILGLAQADEAGNINVSKFTIPGVGDRLTGPGGFINITQSTHKVVFAGSFNAKCEVEVSDGKLVIKKEGKGKKFLKAVEQITFSGKYAAENGQEILYVTERCVFKLIDGKMTIIEVAPGIDLEKDILNQMDFKPAISADLKEMDPGLFSEKWDGLDTIMGK</sequence>
<comment type="similarity">
    <text evidence="1 3">Belongs to the 3-oxoacid CoA-transferase family.</text>
</comment>
<evidence type="ECO:0000256" key="4">
    <source>
        <dbReference type="PIRSR" id="PIRSR000858-1"/>
    </source>
</evidence>
<accession>A0A923HY53</accession>
<dbReference type="GO" id="GO:0046952">
    <property type="term" value="P:ketone body catabolic process"/>
    <property type="evidence" value="ECO:0007669"/>
    <property type="project" value="InterPro"/>
</dbReference>
<reference evidence="5" key="1">
    <citation type="submission" date="2019-10" db="EMBL/GenBank/DDBJ databases">
        <authorList>
            <person name="Ross D.E."/>
            <person name="Gulliver D."/>
        </authorList>
    </citation>
    <scope>NUCLEOTIDE SEQUENCE</scope>
    <source>
        <strain evidence="5">DER-2019</strain>
    </source>
</reference>
<dbReference type="SMART" id="SM00882">
    <property type="entry name" value="CoA_trans"/>
    <property type="match status" value="2"/>
</dbReference>
<dbReference type="PANTHER" id="PTHR43293">
    <property type="entry name" value="ACETATE COA-TRANSFERASE YDIF"/>
    <property type="match status" value="1"/>
</dbReference>
<dbReference type="AlphaFoldDB" id="A0A923HY53"/>
<dbReference type="InterPro" id="IPR037171">
    <property type="entry name" value="NagB/RpiA_transferase-like"/>
</dbReference>
<dbReference type="PANTHER" id="PTHR43293:SF1">
    <property type="entry name" value="ACETATE COA-TRANSFERASE YDIF"/>
    <property type="match status" value="1"/>
</dbReference>
<dbReference type="Gene3D" id="3.40.1080.10">
    <property type="entry name" value="Glutaconate Coenzyme A-transferase"/>
    <property type="match status" value="2"/>
</dbReference>
<organism evidence="5 6">
    <name type="scientific">Acetobacterium paludosum</name>
    <dbReference type="NCBI Taxonomy" id="52693"/>
    <lineage>
        <taxon>Bacteria</taxon>
        <taxon>Bacillati</taxon>
        <taxon>Bacillota</taxon>
        <taxon>Clostridia</taxon>
        <taxon>Eubacteriales</taxon>
        <taxon>Eubacteriaceae</taxon>
        <taxon>Acetobacterium</taxon>
    </lineage>
</organism>
<keyword evidence="2 3" id="KW-0808">Transferase</keyword>
<dbReference type="OrthoDB" id="9805230at2"/>
<dbReference type="SUPFAM" id="SSF100950">
    <property type="entry name" value="NagB/RpiA/CoA transferase-like"/>
    <property type="match status" value="2"/>
</dbReference>
<proteinExistence type="inferred from homology"/>